<protein>
    <recommendedName>
        <fullName evidence="3">Reverse transcriptase Ty1/copia-type domain-containing protein</fullName>
    </recommendedName>
</protein>
<evidence type="ECO:0000313" key="1">
    <source>
        <dbReference type="EMBL" id="MBW0565579.1"/>
    </source>
</evidence>
<evidence type="ECO:0008006" key="3">
    <source>
        <dbReference type="Google" id="ProtNLM"/>
    </source>
</evidence>
<proteinExistence type="predicted"/>
<reference evidence="1" key="1">
    <citation type="submission" date="2021-03" db="EMBL/GenBank/DDBJ databases">
        <title>Draft genome sequence of rust myrtle Austropuccinia psidii MF-1, a brazilian biotype.</title>
        <authorList>
            <person name="Quecine M.C."/>
            <person name="Pachon D.M.R."/>
            <person name="Bonatelli M.L."/>
            <person name="Correr F.H."/>
            <person name="Franceschini L.M."/>
            <person name="Leite T.F."/>
            <person name="Margarido G.R.A."/>
            <person name="Almeida C.A."/>
            <person name="Ferrarezi J.A."/>
            <person name="Labate C.A."/>
        </authorList>
    </citation>
    <scope>NUCLEOTIDE SEQUENCE</scope>
    <source>
        <strain evidence="1">MF-1</strain>
    </source>
</reference>
<name>A0A9Q3PKZ2_9BASI</name>
<dbReference type="OrthoDB" id="5080335at2759"/>
<dbReference type="Proteomes" id="UP000765509">
    <property type="component" value="Unassembled WGS sequence"/>
</dbReference>
<comment type="caution">
    <text evidence="1">The sequence shown here is derived from an EMBL/GenBank/DDBJ whole genome shotgun (WGS) entry which is preliminary data.</text>
</comment>
<sequence length="121" mass="13785">MIKEIATQDKMISGIASSPDPIAMNPTHYKDIMNSLEKHSWLLAIKDKLSSMNEESVFKVVEMKSALQEVKPDDILSTRLVFSKKQNPDRFKARQVAWGFRKTRDVNFPQTFAPTPTFGVL</sequence>
<accession>A0A9Q3PKZ2</accession>
<dbReference type="AlphaFoldDB" id="A0A9Q3PKZ2"/>
<organism evidence="1 2">
    <name type="scientific">Austropuccinia psidii MF-1</name>
    <dbReference type="NCBI Taxonomy" id="1389203"/>
    <lineage>
        <taxon>Eukaryota</taxon>
        <taxon>Fungi</taxon>
        <taxon>Dikarya</taxon>
        <taxon>Basidiomycota</taxon>
        <taxon>Pucciniomycotina</taxon>
        <taxon>Pucciniomycetes</taxon>
        <taxon>Pucciniales</taxon>
        <taxon>Sphaerophragmiaceae</taxon>
        <taxon>Austropuccinia</taxon>
    </lineage>
</organism>
<dbReference type="EMBL" id="AVOT02077675">
    <property type="protein sequence ID" value="MBW0565579.1"/>
    <property type="molecule type" value="Genomic_DNA"/>
</dbReference>
<evidence type="ECO:0000313" key="2">
    <source>
        <dbReference type="Proteomes" id="UP000765509"/>
    </source>
</evidence>
<gene>
    <name evidence="1" type="ORF">O181_105294</name>
</gene>
<keyword evidence="2" id="KW-1185">Reference proteome</keyword>